<sequence>MIRLFPTSLSLSESDIQFHLHQVDIYHGLRRQGFKQHEITRHLADYRLSIVPGAANFPDGYPTKIPSTVELALRQADQSCAREPLPEQEPDITIGYISRSPFIAHEIEDTEEWVQGDGAAEPTSPIALPQQLRKTSHAPRKSSLLRFSKAAASDSPPPPDTQDLISPASASCLPSMRYTRRSHASPSQSALNSLDEDGISATLSRIAISDFTTHSSSRVSPLQDSELSLPQVSTPRQDCHPDGTMESFWPSSSSDLTDSSSQNSDLRHSLAALDDIPSSPPLGSSSPESYPAASSSGVTRNIPPRTPILSQTHLVDNRTEPRRYRHRFLDGNAFSVYNDSLPANDQPQTPADLSRRPVLTEYEASYTAPPGMIRNVSTSARALGPAIELGQGDVSPLARTINLTYRRTQEMRRSVRSNLDRIRRESELVQRIREIGLDQPDEPVTWMDEFELDRLGEENFESELDLNLRTIRVVSGNAHWDSLTDVER</sequence>
<name>A0A438NDN0_EXOME</name>
<comment type="caution">
    <text evidence="2">The sequence shown here is derived from an EMBL/GenBank/DDBJ whole genome shotgun (WGS) entry which is preliminary data.</text>
</comment>
<protein>
    <submittedName>
        <fullName evidence="2">Uncharacterized protein</fullName>
    </submittedName>
</protein>
<evidence type="ECO:0000313" key="2">
    <source>
        <dbReference type="EMBL" id="RVX73765.1"/>
    </source>
</evidence>
<feature type="region of interest" description="Disordered" evidence="1">
    <location>
        <begin position="213"/>
        <end position="322"/>
    </location>
</feature>
<dbReference type="EMBL" id="NAJM01000006">
    <property type="protein sequence ID" value="RVX73765.1"/>
    <property type="molecule type" value="Genomic_DNA"/>
</dbReference>
<evidence type="ECO:0000256" key="1">
    <source>
        <dbReference type="SAM" id="MobiDB-lite"/>
    </source>
</evidence>
<dbReference type="AlphaFoldDB" id="A0A438NDN0"/>
<feature type="compositionally biased region" description="Low complexity" evidence="1">
    <location>
        <begin position="281"/>
        <end position="296"/>
    </location>
</feature>
<organism evidence="2 3">
    <name type="scientific">Exophiala mesophila</name>
    <name type="common">Black yeast-like fungus</name>
    <dbReference type="NCBI Taxonomy" id="212818"/>
    <lineage>
        <taxon>Eukaryota</taxon>
        <taxon>Fungi</taxon>
        <taxon>Dikarya</taxon>
        <taxon>Ascomycota</taxon>
        <taxon>Pezizomycotina</taxon>
        <taxon>Eurotiomycetes</taxon>
        <taxon>Chaetothyriomycetidae</taxon>
        <taxon>Chaetothyriales</taxon>
        <taxon>Herpotrichiellaceae</taxon>
        <taxon>Exophiala</taxon>
    </lineage>
</organism>
<evidence type="ECO:0000313" key="3">
    <source>
        <dbReference type="Proteomes" id="UP000288859"/>
    </source>
</evidence>
<dbReference type="OrthoDB" id="3437607at2759"/>
<accession>A0A438NDN0</accession>
<dbReference type="Proteomes" id="UP000288859">
    <property type="component" value="Unassembled WGS sequence"/>
</dbReference>
<feature type="compositionally biased region" description="Polar residues" evidence="1">
    <location>
        <begin position="213"/>
        <end position="236"/>
    </location>
</feature>
<gene>
    <name evidence="2" type="ORF">B0A52_02655</name>
</gene>
<proteinExistence type="predicted"/>
<feature type="compositionally biased region" description="Low complexity" evidence="1">
    <location>
        <begin position="247"/>
        <end position="264"/>
    </location>
</feature>
<reference evidence="2 3" key="1">
    <citation type="submission" date="2017-03" db="EMBL/GenBank/DDBJ databases">
        <title>Genomes of endolithic fungi from Antarctica.</title>
        <authorList>
            <person name="Coleine C."/>
            <person name="Masonjones S."/>
            <person name="Stajich J.E."/>
        </authorList>
    </citation>
    <scope>NUCLEOTIDE SEQUENCE [LARGE SCALE GENOMIC DNA]</scope>
    <source>
        <strain evidence="2 3">CCFEE 6314</strain>
    </source>
</reference>
<feature type="region of interest" description="Disordered" evidence="1">
    <location>
        <begin position="117"/>
        <end position="168"/>
    </location>
</feature>